<comment type="similarity">
    <text evidence="1">Belongs to the TSR2 family.</text>
</comment>
<feature type="chain" id="PRO_5010718841" description="Pre-rRNA-processing protein TSR2" evidence="4">
    <location>
        <begin position="32"/>
        <end position="199"/>
    </location>
</feature>
<dbReference type="GO" id="GO:0006364">
    <property type="term" value="P:rRNA processing"/>
    <property type="evidence" value="ECO:0007669"/>
    <property type="project" value="UniProtKB-KW"/>
</dbReference>
<dbReference type="EMBL" id="NAJO01000013">
    <property type="protein sequence ID" value="OQO07785.1"/>
    <property type="molecule type" value="Genomic_DNA"/>
</dbReference>
<feature type="region of interest" description="Disordered" evidence="3">
    <location>
        <begin position="137"/>
        <end position="199"/>
    </location>
</feature>
<evidence type="ECO:0000256" key="1">
    <source>
        <dbReference type="ARBA" id="ARBA00006524"/>
    </source>
</evidence>
<dbReference type="OrthoDB" id="263560at2759"/>
<evidence type="ECO:0000256" key="4">
    <source>
        <dbReference type="SAM" id="SignalP"/>
    </source>
</evidence>
<dbReference type="InParanoid" id="A0A1V8T8R6"/>
<keyword evidence="4" id="KW-0732">Signal</keyword>
<dbReference type="FunCoup" id="A0A1V8T8R6">
    <property type="interactions" value="298"/>
</dbReference>
<proteinExistence type="inferred from homology"/>
<dbReference type="Proteomes" id="UP000192596">
    <property type="component" value="Unassembled WGS sequence"/>
</dbReference>
<comment type="caution">
    <text evidence="5">The sequence shown here is derived from an EMBL/GenBank/DDBJ whole genome shotgun (WGS) entry which is preliminary data.</text>
</comment>
<reference evidence="6" key="1">
    <citation type="submission" date="2017-03" db="EMBL/GenBank/DDBJ databases">
        <title>Genomes of endolithic fungi from Antarctica.</title>
        <authorList>
            <person name="Coleine C."/>
            <person name="Masonjones S."/>
            <person name="Stajich J.E."/>
        </authorList>
    </citation>
    <scope>NUCLEOTIDE SEQUENCE [LARGE SCALE GENOMIC DNA]</scope>
    <source>
        <strain evidence="6">CCFEE 5527</strain>
    </source>
</reference>
<evidence type="ECO:0000313" key="5">
    <source>
        <dbReference type="EMBL" id="OQO07785.1"/>
    </source>
</evidence>
<protein>
    <recommendedName>
        <fullName evidence="7">Pre-rRNA-processing protein TSR2</fullName>
    </recommendedName>
</protein>
<evidence type="ECO:0008006" key="7">
    <source>
        <dbReference type="Google" id="ProtNLM"/>
    </source>
</evidence>
<organism evidence="5 6">
    <name type="scientific">Cryoendolithus antarcticus</name>
    <dbReference type="NCBI Taxonomy" id="1507870"/>
    <lineage>
        <taxon>Eukaryota</taxon>
        <taxon>Fungi</taxon>
        <taxon>Dikarya</taxon>
        <taxon>Ascomycota</taxon>
        <taxon>Pezizomycotina</taxon>
        <taxon>Dothideomycetes</taxon>
        <taxon>Dothideomycetidae</taxon>
        <taxon>Cladosporiales</taxon>
        <taxon>Cladosporiaceae</taxon>
        <taxon>Cryoendolithus</taxon>
    </lineage>
</organism>
<feature type="compositionally biased region" description="Basic and acidic residues" evidence="3">
    <location>
        <begin position="171"/>
        <end position="185"/>
    </location>
</feature>
<feature type="signal peptide" evidence="4">
    <location>
        <begin position="1"/>
        <end position="31"/>
    </location>
</feature>
<feature type="compositionally biased region" description="Acidic residues" evidence="3">
    <location>
        <begin position="138"/>
        <end position="157"/>
    </location>
</feature>
<evidence type="ECO:0000256" key="2">
    <source>
        <dbReference type="ARBA" id="ARBA00022552"/>
    </source>
</evidence>
<keyword evidence="6" id="KW-1185">Reference proteome</keyword>
<dbReference type="PANTHER" id="PTHR21250">
    <property type="entry name" value="PRE-RRNA-PROCESSING PROTEIN TSR2 HOMOLOG"/>
    <property type="match status" value="1"/>
</dbReference>
<gene>
    <name evidence="5" type="ORF">B0A48_06576</name>
</gene>
<evidence type="ECO:0000256" key="3">
    <source>
        <dbReference type="SAM" id="MobiDB-lite"/>
    </source>
</evidence>
<name>A0A1V8T8R6_9PEZI</name>
<evidence type="ECO:0000313" key="6">
    <source>
        <dbReference type="Proteomes" id="UP000192596"/>
    </source>
</evidence>
<dbReference type="STRING" id="1507870.A0A1V8T8R6"/>
<sequence length="199" mass="21934">MATPQTLFDTGIWYALALWPALHTAVSNSWGGPSSTDKRDWFAGAVSELFPALPPALGLATIAASVDLDDLGAVLLQVMQDEFECNVEDDSEVEVALTILRLRKGSEEGNDSEARTLEHRWRNRGAMKSDIKVIDNGPQEEVDEDEFEGFSDDEEMGGVDVDMSDAPALVETERPVKKEKPKPQVDDDGFTSVPVRRKR</sequence>
<dbReference type="AlphaFoldDB" id="A0A1V8T8R6"/>
<dbReference type="InterPro" id="IPR019398">
    <property type="entry name" value="Pre-rRNA_process_TSR2"/>
</dbReference>
<dbReference type="Pfam" id="PF10273">
    <property type="entry name" value="WGG"/>
    <property type="match status" value="1"/>
</dbReference>
<keyword evidence="2" id="KW-0698">rRNA processing</keyword>
<accession>A0A1V8T8R6</accession>